<name>A0AAD2D4S9_EUPCR</name>
<dbReference type="PANTHER" id="PTHR34035">
    <property type="entry name" value="TESTIS-EXPRESSED PROTEIN 47"/>
    <property type="match status" value="1"/>
</dbReference>
<dbReference type="Pfam" id="PF24787">
    <property type="entry name" value="TEX47"/>
    <property type="match status" value="1"/>
</dbReference>
<comment type="caution">
    <text evidence="1">The sequence shown here is derived from an EMBL/GenBank/DDBJ whole genome shotgun (WGS) entry which is preliminary data.</text>
</comment>
<organism evidence="1 2">
    <name type="scientific">Euplotes crassus</name>
    <dbReference type="NCBI Taxonomy" id="5936"/>
    <lineage>
        <taxon>Eukaryota</taxon>
        <taxon>Sar</taxon>
        <taxon>Alveolata</taxon>
        <taxon>Ciliophora</taxon>
        <taxon>Intramacronucleata</taxon>
        <taxon>Spirotrichea</taxon>
        <taxon>Hypotrichia</taxon>
        <taxon>Euplotida</taxon>
        <taxon>Euplotidae</taxon>
        <taxon>Moneuplotes</taxon>
    </lineage>
</organism>
<sequence length="238" mass="28075">MNTHHHHNVDFIDQAYQEKPRADLFSIVKKLRDMHTAHTRFLYIAEVKERAAKGNLEKDLTNYYLSYQEKFGMTGLCLVMGNLYIHLTECEPEYFRDMVETLKEEVKSNNIYKGVWVIHYTEENAERLYDSWICKSISMSGTSKQIKNLEEHERYWTIYEGFIKISDKVKEEQDDDKNKIGMSIKQNASDLIPAGEELLSITTENEMSLEEFIEFYFVPPDIILEGERCWPAEPDLTY</sequence>
<protein>
    <recommendedName>
        <fullName evidence="3">BLUF domain-containing protein</fullName>
    </recommendedName>
</protein>
<dbReference type="PANTHER" id="PTHR34035:SF1">
    <property type="entry name" value="TESTIS-EXPRESSED PROTEIN 47"/>
    <property type="match status" value="1"/>
</dbReference>
<dbReference type="EMBL" id="CAMPGE010021403">
    <property type="protein sequence ID" value="CAI2379553.1"/>
    <property type="molecule type" value="Genomic_DNA"/>
</dbReference>
<evidence type="ECO:0008006" key="3">
    <source>
        <dbReference type="Google" id="ProtNLM"/>
    </source>
</evidence>
<reference evidence="1" key="1">
    <citation type="submission" date="2023-07" db="EMBL/GenBank/DDBJ databases">
        <authorList>
            <consortium name="AG Swart"/>
            <person name="Singh M."/>
            <person name="Singh A."/>
            <person name="Seah K."/>
            <person name="Emmerich C."/>
        </authorList>
    </citation>
    <scope>NUCLEOTIDE SEQUENCE</scope>
    <source>
        <strain evidence="1">DP1</strain>
    </source>
</reference>
<proteinExistence type="predicted"/>
<dbReference type="Proteomes" id="UP001295684">
    <property type="component" value="Unassembled WGS sequence"/>
</dbReference>
<evidence type="ECO:0000313" key="1">
    <source>
        <dbReference type="EMBL" id="CAI2379553.1"/>
    </source>
</evidence>
<gene>
    <name evidence="1" type="ORF">ECRASSUSDP1_LOCUS20963</name>
</gene>
<accession>A0AAD2D4S9</accession>
<dbReference type="AlphaFoldDB" id="A0AAD2D4S9"/>
<dbReference type="InterPro" id="IPR055308">
    <property type="entry name" value="TEX47-like"/>
</dbReference>
<evidence type="ECO:0000313" key="2">
    <source>
        <dbReference type="Proteomes" id="UP001295684"/>
    </source>
</evidence>
<keyword evidence="2" id="KW-1185">Reference proteome</keyword>